<evidence type="ECO:0000313" key="5">
    <source>
        <dbReference type="Proteomes" id="UP000018320"/>
    </source>
</evidence>
<feature type="repeat" description="ANK" evidence="1">
    <location>
        <begin position="598"/>
        <end position="630"/>
    </location>
</feature>
<dbReference type="Gene3D" id="1.10.510.10">
    <property type="entry name" value="Transferase(Phosphotransferase) domain 1"/>
    <property type="match status" value="1"/>
</dbReference>
<feature type="repeat" description="ANK" evidence="1">
    <location>
        <begin position="495"/>
        <end position="516"/>
    </location>
</feature>
<proteinExistence type="predicted"/>
<dbReference type="Gene3D" id="3.30.200.20">
    <property type="entry name" value="Phosphorylase Kinase, domain 1"/>
    <property type="match status" value="1"/>
</dbReference>
<dbReference type="EMBL" id="AHGT01000007">
    <property type="protein sequence ID" value="ESU38986.1"/>
    <property type="molecule type" value="Genomic_DNA"/>
</dbReference>
<dbReference type="VEuPathDB" id="GiardiaDB:QR46_4657"/>
<dbReference type="VEuPathDB" id="GiardiaDB:GL50803_0017510"/>
<dbReference type="SMART" id="SM00248">
    <property type="entry name" value="ANK"/>
    <property type="match status" value="8"/>
</dbReference>
<evidence type="ECO:0000256" key="2">
    <source>
        <dbReference type="SAM" id="Coils"/>
    </source>
</evidence>
<evidence type="ECO:0000259" key="3">
    <source>
        <dbReference type="PROSITE" id="PS50011"/>
    </source>
</evidence>
<evidence type="ECO:0000256" key="1">
    <source>
        <dbReference type="PROSITE-ProRule" id="PRU00023"/>
    </source>
</evidence>
<comment type="caution">
    <text evidence="4">The sequence shown here is derived from an EMBL/GenBank/DDBJ whole genome shotgun (WGS) entry which is preliminary data.</text>
</comment>
<dbReference type="InterPro" id="IPR000719">
    <property type="entry name" value="Prot_kinase_dom"/>
</dbReference>
<dbReference type="PANTHER" id="PTHR24120">
    <property type="entry name" value="GH07239P"/>
    <property type="match status" value="1"/>
</dbReference>
<dbReference type="PROSITE" id="PS50088">
    <property type="entry name" value="ANK_REPEAT"/>
    <property type="match status" value="2"/>
</dbReference>
<keyword evidence="4" id="KW-0418">Kinase</keyword>
<keyword evidence="4" id="KW-0723">Serine/threonine-protein kinase</keyword>
<dbReference type="InterPro" id="IPR011009">
    <property type="entry name" value="Kinase-like_dom_sf"/>
</dbReference>
<name>V6TJN5_GIAIN</name>
<feature type="domain" description="Protein kinase" evidence="3">
    <location>
        <begin position="42"/>
        <end position="304"/>
    </location>
</feature>
<gene>
    <name evidence="4" type="ORF">DHA2_152348</name>
</gene>
<accession>V6TJN5</accession>
<feature type="coiled-coil region" evidence="2">
    <location>
        <begin position="384"/>
        <end position="418"/>
    </location>
</feature>
<reference evidence="4 5" key="2">
    <citation type="journal article" date="2013" name="Genome Biol. Evol.">
        <title>Genome sequencing of Giardia lamblia genotypes A2 and B isolates (DH and GS) and comparative analysis with the genomes of genotypes A1 and E (WB and Pig).</title>
        <authorList>
            <person name="Adam R.D."/>
            <person name="Dahlstrom E.W."/>
            <person name="Martens C.A."/>
            <person name="Bruno D.P."/>
            <person name="Barbian K.D."/>
            <person name="Ricklefs S.M."/>
            <person name="Hernandez M.M."/>
            <person name="Narla N.P."/>
            <person name="Patel R.B."/>
            <person name="Porcella S.F."/>
            <person name="Nash T.E."/>
        </authorList>
    </citation>
    <scope>NUCLEOTIDE SEQUENCE [LARGE SCALE GENOMIC DNA]</scope>
    <source>
        <strain evidence="4 5">DH</strain>
    </source>
</reference>
<keyword evidence="1" id="KW-0040">ANK repeat</keyword>
<evidence type="ECO:0000313" key="4">
    <source>
        <dbReference type="EMBL" id="ESU38986.1"/>
    </source>
</evidence>
<keyword evidence="2" id="KW-0175">Coiled coil</keyword>
<dbReference type="FunFam" id="1.25.40.20:FF:001020">
    <property type="entry name" value="Kinase, NEK"/>
    <property type="match status" value="1"/>
</dbReference>
<dbReference type="PANTHER" id="PTHR24120:SF4">
    <property type="entry name" value="GH07239P"/>
    <property type="match status" value="1"/>
</dbReference>
<dbReference type="VEuPathDB" id="GiardiaDB:GL50581_2569"/>
<dbReference type="InterPro" id="IPR036770">
    <property type="entry name" value="Ankyrin_rpt-contain_sf"/>
</dbReference>
<dbReference type="Pfam" id="PF12796">
    <property type="entry name" value="Ank_2"/>
    <property type="match status" value="2"/>
</dbReference>
<dbReference type="Gene3D" id="1.25.40.20">
    <property type="entry name" value="Ankyrin repeat-containing domain"/>
    <property type="match status" value="4"/>
</dbReference>
<dbReference type="SUPFAM" id="SSF56112">
    <property type="entry name" value="Protein kinase-like (PK-like)"/>
    <property type="match status" value="1"/>
</dbReference>
<sequence>MPNRIYNSQSIKTHMASTSSCMLSTAKDTCSIPTFTLESLLHCLSEILGRGASGILYALEGYPALAVREIQLDSFTEDIIKDIQCNLLVHTRLSHPHVLRCYQVLCDGEFIYVVVDRYRETIESMINRHKRARQPVSEQDIFLILEQIASGLAYLYDSGKIAANGKPLPAIIHGGLTPTSILASDNGKHFVLTDYGLPRELLQNGVSASIFSYSAPEEIMYSKHSPASDVWALGCIVYELATLSRPSFANSDDSQSVFTSDWKPNLTSVQSPLLRELLRYILVLDPEARLSVKELISLARDQTLIELLISKELRTQVVSLQRECEILKQTLDSSNENHRAELTSLKEKLNSKSTEISSLKSIIEKQSADIISLQKEVRARSSRIDGLETQCKGCISQLQALQKNSQQQQQQFSKATEELRMQVSRGFRLNNLIPMCDSSWTPLMHAVVVGDARAAKKYIDNNRNKMNKDGDTALTLAARMGHKDIVELIDPTDKDGVTALMRAADRGDVEVVKLLIPLQKRCQAPGKVYINGYTLCNRTALMGATIYGHTDAVKLLMEHEGGMKDNTGWTALMYAALTNHTELVGLLMNVEGGAQNSEDRTALMYAAQSNNQNSVKLLLKKEACMKDKNGITALMVAANCNNPECVILLLKKEACMKDNNGWTALMRATCNNNLECVRLLASKEGDIKTTHNVYWEDDDQAYPSESTASDIARRKGYREVLSILSKQSSK</sequence>
<reference evidence="5" key="1">
    <citation type="submission" date="2012-02" db="EMBL/GenBank/DDBJ databases">
        <title>Genome sequencing of Giardia lamblia Genotypes A2 and B isolates (DH and GS) and comparative analysis with the genomes of Genotypes A1 and E (WB and Pig).</title>
        <authorList>
            <person name="Adam R."/>
            <person name="Dahlstrom E."/>
            <person name="Martens C."/>
            <person name="Bruno D."/>
            <person name="Barbian K."/>
            <person name="Porcella S.F."/>
            <person name="Nash T."/>
        </authorList>
    </citation>
    <scope>NUCLEOTIDE SEQUENCE</scope>
    <source>
        <strain evidence="5">DH</strain>
    </source>
</reference>
<protein>
    <submittedName>
        <fullName evidence="4">Serine/threonine protein kinase</fullName>
    </submittedName>
</protein>
<dbReference type="Proteomes" id="UP000018320">
    <property type="component" value="Unassembled WGS sequence"/>
</dbReference>
<dbReference type="GO" id="GO:0005524">
    <property type="term" value="F:ATP binding"/>
    <property type="evidence" value="ECO:0007669"/>
    <property type="project" value="InterPro"/>
</dbReference>
<keyword evidence="4" id="KW-0808">Transferase</keyword>
<dbReference type="Pfam" id="PF00069">
    <property type="entry name" value="Pkinase"/>
    <property type="match status" value="1"/>
</dbReference>
<dbReference type="Pfam" id="PF00023">
    <property type="entry name" value="Ank"/>
    <property type="match status" value="3"/>
</dbReference>
<dbReference type="AlphaFoldDB" id="V6TJN5"/>
<dbReference type="PROSITE" id="PS50297">
    <property type="entry name" value="ANK_REP_REGION"/>
    <property type="match status" value="1"/>
</dbReference>
<dbReference type="VEuPathDB" id="GiardiaDB:DHA2_152348"/>
<dbReference type="InterPro" id="IPR002110">
    <property type="entry name" value="Ankyrin_rpt"/>
</dbReference>
<dbReference type="SUPFAM" id="SSF48403">
    <property type="entry name" value="Ankyrin repeat"/>
    <property type="match status" value="2"/>
</dbReference>
<organism evidence="4 5">
    <name type="scientific">Giardia intestinalis</name>
    <name type="common">Giardia lamblia</name>
    <dbReference type="NCBI Taxonomy" id="5741"/>
    <lineage>
        <taxon>Eukaryota</taxon>
        <taxon>Metamonada</taxon>
        <taxon>Diplomonadida</taxon>
        <taxon>Hexamitidae</taxon>
        <taxon>Giardiinae</taxon>
        <taxon>Giardia</taxon>
    </lineage>
</organism>
<feature type="coiled-coil region" evidence="2">
    <location>
        <begin position="310"/>
        <end position="355"/>
    </location>
</feature>
<dbReference type="GO" id="GO:0004674">
    <property type="term" value="F:protein serine/threonine kinase activity"/>
    <property type="evidence" value="ECO:0007669"/>
    <property type="project" value="UniProtKB-KW"/>
</dbReference>
<dbReference type="PROSITE" id="PS50011">
    <property type="entry name" value="PROTEIN_KINASE_DOM"/>
    <property type="match status" value="1"/>
</dbReference>